<dbReference type="PANTHER" id="PTHR12879:SF8">
    <property type="entry name" value="SPHINGOLIPID DELTA(4)-DESATURASE DES1"/>
    <property type="match status" value="1"/>
</dbReference>
<dbReference type="Proteomes" id="UP001140011">
    <property type="component" value="Unassembled WGS sequence"/>
</dbReference>
<feature type="non-terminal residue" evidence="3">
    <location>
        <position position="1"/>
    </location>
</feature>
<feature type="transmembrane region" description="Helical" evidence="1">
    <location>
        <begin position="47"/>
        <end position="67"/>
    </location>
</feature>
<dbReference type="GO" id="GO:0016020">
    <property type="term" value="C:membrane"/>
    <property type="evidence" value="ECO:0007669"/>
    <property type="project" value="GOC"/>
</dbReference>
<organism evidence="3 4">
    <name type="scientific">Coemansia pectinata</name>
    <dbReference type="NCBI Taxonomy" id="1052879"/>
    <lineage>
        <taxon>Eukaryota</taxon>
        <taxon>Fungi</taxon>
        <taxon>Fungi incertae sedis</taxon>
        <taxon>Zoopagomycota</taxon>
        <taxon>Kickxellomycotina</taxon>
        <taxon>Kickxellomycetes</taxon>
        <taxon>Kickxellales</taxon>
        <taxon>Kickxellaceae</taxon>
        <taxon>Coemansia</taxon>
    </lineage>
</organism>
<accession>A0A9W8GSY8</accession>
<dbReference type="OrthoDB" id="200948at2759"/>
<gene>
    <name evidence="3" type="primary">DES1_4</name>
    <name evidence="3" type="ORF">GGI19_007036</name>
</gene>
<name>A0A9W8GSY8_9FUNG</name>
<evidence type="ECO:0000313" key="3">
    <source>
        <dbReference type="EMBL" id="KAJ2740855.1"/>
    </source>
</evidence>
<protein>
    <submittedName>
        <fullName evidence="3">Sphingolipid delta-4 desaturase</fullName>
    </submittedName>
</protein>
<dbReference type="GO" id="GO:0042284">
    <property type="term" value="F:sphingolipid delta-4 desaturase activity"/>
    <property type="evidence" value="ECO:0007669"/>
    <property type="project" value="TreeGrafter"/>
</dbReference>
<dbReference type="EMBL" id="JANBUH010002099">
    <property type="protein sequence ID" value="KAJ2740855.1"/>
    <property type="molecule type" value="Genomic_DNA"/>
</dbReference>
<reference evidence="3" key="1">
    <citation type="submission" date="2022-07" db="EMBL/GenBank/DDBJ databases">
        <title>Phylogenomic reconstructions and comparative analyses of Kickxellomycotina fungi.</title>
        <authorList>
            <person name="Reynolds N.K."/>
            <person name="Stajich J.E."/>
            <person name="Barry K."/>
            <person name="Grigoriev I.V."/>
            <person name="Crous P."/>
            <person name="Smith M.E."/>
        </authorList>
    </citation>
    <scope>NUCLEOTIDE SEQUENCE</scope>
    <source>
        <strain evidence="3">BCRC 34297</strain>
    </source>
</reference>
<dbReference type="PANTHER" id="PTHR12879">
    <property type="entry name" value="SPHINGOLIPID DELTA 4 DESATURASE/C-4 HYDROXYLASE PROTEIN DES2"/>
    <property type="match status" value="1"/>
</dbReference>
<comment type="caution">
    <text evidence="3">The sequence shown here is derived from an EMBL/GenBank/DDBJ whole genome shotgun (WGS) entry which is preliminary data.</text>
</comment>
<sequence length="104" mass="12149">ETYSYYGSGNIFYLNIGLHNEHHDFPQIPWTRIWKLRRIATEFYDPLFAHTSWIWVIVNFIASPMLGPQSRLVRLYKAHTSGRREYRVPVESSDTAPAVKASAH</sequence>
<keyword evidence="4" id="KW-1185">Reference proteome</keyword>
<keyword evidence="1" id="KW-0472">Membrane</keyword>
<evidence type="ECO:0000313" key="4">
    <source>
        <dbReference type="Proteomes" id="UP001140011"/>
    </source>
</evidence>
<evidence type="ECO:0000259" key="2">
    <source>
        <dbReference type="Pfam" id="PF00487"/>
    </source>
</evidence>
<keyword evidence="1" id="KW-1133">Transmembrane helix</keyword>
<feature type="domain" description="Fatty acid desaturase" evidence="2">
    <location>
        <begin position="7"/>
        <end position="47"/>
    </location>
</feature>
<evidence type="ECO:0000256" key="1">
    <source>
        <dbReference type="SAM" id="Phobius"/>
    </source>
</evidence>
<proteinExistence type="predicted"/>
<dbReference type="GO" id="GO:0046513">
    <property type="term" value="P:ceramide biosynthetic process"/>
    <property type="evidence" value="ECO:0007669"/>
    <property type="project" value="TreeGrafter"/>
</dbReference>
<keyword evidence="1" id="KW-0812">Transmembrane</keyword>
<dbReference type="AlphaFoldDB" id="A0A9W8GSY8"/>
<dbReference type="InterPro" id="IPR005804">
    <property type="entry name" value="FA_desaturase_dom"/>
</dbReference>
<dbReference type="Pfam" id="PF00487">
    <property type="entry name" value="FA_desaturase"/>
    <property type="match status" value="1"/>
</dbReference>